<dbReference type="Proteomes" id="UP000321051">
    <property type="component" value="Unassembled WGS sequence"/>
</dbReference>
<keyword evidence="2" id="KW-0238">DNA-binding</keyword>
<dbReference type="SUPFAM" id="SSF47413">
    <property type="entry name" value="lambda repressor-like DNA-binding domains"/>
    <property type="match status" value="1"/>
</dbReference>
<dbReference type="PANTHER" id="PTHR36511:SF3">
    <property type="entry name" value="ANTITOXIN HIGA-2"/>
    <property type="match status" value="1"/>
</dbReference>
<name>A0A510YCL6_MARHA</name>
<dbReference type="PANTHER" id="PTHR36511">
    <property type="entry name" value="MERR FAMILY BACTERIAL REGULATORY PROTEIN"/>
    <property type="match status" value="1"/>
</dbReference>
<dbReference type="InterPro" id="IPR001387">
    <property type="entry name" value="Cro/C1-type_HTH"/>
</dbReference>
<dbReference type="InterPro" id="IPR052359">
    <property type="entry name" value="HTH-type_reg/antitoxin"/>
</dbReference>
<dbReference type="SMART" id="SM00530">
    <property type="entry name" value="HTH_XRE"/>
    <property type="match status" value="1"/>
</dbReference>
<keyword evidence="3" id="KW-0804">Transcription</keyword>
<keyword evidence="6" id="KW-1185">Reference proteome</keyword>
<dbReference type="PROSITE" id="PS50943">
    <property type="entry name" value="HTH_CROC1"/>
    <property type="match status" value="1"/>
</dbReference>
<proteinExistence type="predicted"/>
<evidence type="ECO:0000259" key="4">
    <source>
        <dbReference type="PROSITE" id="PS50943"/>
    </source>
</evidence>
<dbReference type="Pfam" id="PF01381">
    <property type="entry name" value="HTH_3"/>
    <property type="match status" value="1"/>
</dbReference>
<organism evidence="5 6">
    <name type="scientific">Marinococcus halophilus</name>
    <dbReference type="NCBI Taxonomy" id="1371"/>
    <lineage>
        <taxon>Bacteria</taxon>
        <taxon>Bacillati</taxon>
        <taxon>Bacillota</taxon>
        <taxon>Bacilli</taxon>
        <taxon>Bacillales</taxon>
        <taxon>Bacillaceae</taxon>
        <taxon>Marinococcus</taxon>
    </lineage>
</organism>
<dbReference type="AlphaFoldDB" id="A0A510YCL6"/>
<sequence>MGSSLFNEMKKSMEEAVAFGEGDQTKGRRKNVAIKALQVFTPEEIKQLREQLQFTQRVFAQVLGVSTKTVEAWEKGTNTPSGSSRRLLEIYWNHPDIAEQEVTEKV</sequence>
<evidence type="ECO:0000256" key="1">
    <source>
        <dbReference type="ARBA" id="ARBA00023015"/>
    </source>
</evidence>
<protein>
    <recommendedName>
        <fullName evidence="4">HTH cro/C1-type domain-containing protein</fullName>
    </recommendedName>
</protein>
<reference evidence="5 6" key="1">
    <citation type="submission" date="2019-07" db="EMBL/GenBank/DDBJ databases">
        <title>Whole genome shotgun sequence of Marinococcus halophilus NBRC 102359.</title>
        <authorList>
            <person name="Hosoyama A."/>
            <person name="Uohara A."/>
            <person name="Ohji S."/>
            <person name="Ichikawa N."/>
        </authorList>
    </citation>
    <scope>NUCLEOTIDE SEQUENCE [LARGE SCALE GENOMIC DNA]</scope>
    <source>
        <strain evidence="5 6">NBRC 102359</strain>
    </source>
</reference>
<evidence type="ECO:0000256" key="3">
    <source>
        <dbReference type="ARBA" id="ARBA00023163"/>
    </source>
</evidence>
<keyword evidence="1" id="KW-0805">Transcription regulation</keyword>
<gene>
    <name evidence="5" type="ORF">MHA01_30120</name>
</gene>
<evidence type="ECO:0000313" key="6">
    <source>
        <dbReference type="Proteomes" id="UP000321051"/>
    </source>
</evidence>
<dbReference type="RefSeq" id="WP_094909065.1">
    <property type="nucleotide sequence ID" value="NZ_BJUN01000029.1"/>
</dbReference>
<evidence type="ECO:0000313" key="5">
    <source>
        <dbReference type="EMBL" id="GEK60107.1"/>
    </source>
</evidence>
<comment type="caution">
    <text evidence="5">The sequence shown here is derived from an EMBL/GenBank/DDBJ whole genome shotgun (WGS) entry which is preliminary data.</text>
</comment>
<dbReference type="InterPro" id="IPR010982">
    <property type="entry name" value="Lambda_DNA-bd_dom_sf"/>
</dbReference>
<accession>A0A510YCL6</accession>
<dbReference type="EMBL" id="BJUN01000029">
    <property type="protein sequence ID" value="GEK60107.1"/>
    <property type="molecule type" value="Genomic_DNA"/>
</dbReference>
<dbReference type="OrthoDB" id="9812495at2"/>
<feature type="domain" description="HTH cro/C1-type" evidence="4">
    <location>
        <begin position="45"/>
        <end position="81"/>
    </location>
</feature>
<dbReference type="GO" id="GO:0003677">
    <property type="term" value="F:DNA binding"/>
    <property type="evidence" value="ECO:0007669"/>
    <property type="project" value="UniProtKB-KW"/>
</dbReference>
<dbReference type="CDD" id="cd00093">
    <property type="entry name" value="HTH_XRE"/>
    <property type="match status" value="1"/>
</dbReference>
<dbReference type="Gene3D" id="1.10.260.40">
    <property type="entry name" value="lambda repressor-like DNA-binding domains"/>
    <property type="match status" value="1"/>
</dbReference>
<evidence type="ECO:0000256" key="2">
    <source>
        <dbReference type="ARBA" id="ARBA00023125"/>
    </source>
</evidence>